<feature type="region of interest" description="Disordered" evidence="1">
    <location>
        <begin position="158"/>
        <end position="187"/>
    </location>
</feature>
<comment type="caution">
    <text evidence="2">The sequence shown here is derived from an EMBL/GenBank/DDBJ whole genome shotgun (WGS) entry which is preliminary data.</text>
</comment>
<evidence type="ECO:0000313" key="3">
    <source>
        <dbReference type="Proteomes" id="UP000703269"/>
    </source>
</evidence>
<feature type="compositionally biased region" description="Basic and acidic residues" evidence="1">
    <location>
        <begin position="170"/>
        <end position="179"/>
    </location>
</feature>
<dbReference type="AlphaFoldDB" id="A0A9P3LBY9"/>
<organism evidence="2 3">
    <name type="scientific">Phanerochaete sordida</name>
    <dbReference type="NCBI Taxonomy" id="48140"/>
    <lineage>
        <taxon>Eukaryota</taxon>
        <taxon>Fungi</taxon>
        <taxon>Dikarya</taxon>
        <taxon>Basidiomycota</taxon>
        <taxon>Agaricomycotina</taxon>
        <taxon>Agaricomycetes</taxon>
        <taxon>Polyporales</taxon>
        <taxon>Phanerochaetaceae</taxon>
        <taxon>Phanerochaete</taxon>
    </lineage>
</organism>
<keyword evidence="3" id="KW-1185">Reference proteome</keyword>
<name>A0A9P3LBY9_9APHY</name>
<dbReference type="Proteomes" id="UP000703269">
    <property type="component" value="Unassembled WGS sequence"/>
</dbReference>
<reference evidence="2 3" key="1">
    <citation type="submission" date="2021-08" db="EMBL/GenBank/DDBJ databases">
        <title>Draft Genome Sequence of Phanerochaete sordida strain YK-624.</title>
        <authorList>
            <person name="Mori T."/>
            <person name="Dohra H."/>
            <person name="Suzuki T."/>
            <person name="Kawagishi H."/>
            <person name="Hirai H."/>
        </authorList>
    </citation>
    <scope>NUCLEOTIDE SEQUENCE [LARGE SCALE GENOMIC DNA]</scope>
    <source>
        <strain evidence="2 3">YK-624</strain>
    </source>
</reference>
<evidence type="ECO:0000256" key="1">
    <source>
        <dbReference type="SAM" id="MobiDB-lite"/>
    </source>
</evidence>
<protein>
    <submittedName>
        <fullName evidence="2">Uncharacterized protein</fullName>
    </submittedName>
</protein>
<gene>
    <name evidence="2" type="ORF">PsYK624_044150</name>
</gene>
<evidence type="ECO:0000313" key="2">
    <source>
        <dbReference type="EMBL" id="GJE88332.1"/>
    </source>
</evidence>
<accession>A0A9P3LBY9</accession>
<dbReference type="EMBL" id="BPQB01000009">
    <property type="protein sequence ID" value="GJE88332.1"/>
    <property type="molecule type" value="Genomic_DNA"/>
</dbReference>
<sequence length="209" mass="21732">MSIDSLANLVFVSIAQVRNAGSHQLSFLIVLDVGAVPNQTLAFSLIATHATTTLETTDAAEEAEDVVVTAVEAPRLVPAPVEVQPRAEVNLAEAHLAGVPLAELGVSPGAALLGVAEDKATLLQAVLPPVAKDEAAPREPGARLAEDLPQATKDEAAHLSLDPRCAEAPPRVDEDRPDAARPYWRAGPAVPRSLPLAAVARLPSPPLMS</sequence>
<proteinExistence type="predicted"/>